<dbReference type="InterPro" id="IPR050903">
    <property type="entry name" value="Bact_Chemotaxis_MeTrfase"/>
</dbReference>
<dbReference type="RefSeq" id="WP_163677660.1">
    <property type="nucleotide sequence ID" value="NZ_JAAIYP010000035.1"/>
</dbReference>
<evidence type="ECO:0000256" key="6">
    <source>
        <dbReference type="PIRSR" id="PIRSR000410-1"/>
    </source>
</evidence>
<evidence type="ECO:0000256" key="4">
    <source>
        <dbReference type="ARBA" id="ARBA00022691"/>
    </source>
</evidence>
<accession>A0A7C9UTH2</accession>
<feature type="binding site" evidence="6">
    <location>
        <position position="125"/>
    </location>
    <ligand>
        <name>S-adenosyl-L-methionine</name>
        <dbReference type="ChEBI" id="CHEBI:59789"/>
    </ligand>
</feature>
<dbReference type="Pfam" id="PF03705">
    <property type="entry name" value="CheR_N"/>
    <property type="match status" value="1"/>
</dbReference>
<protein>
    <recommendedName>
        <fullName evidence="5">Chemotaxis protein methyltransferase</fullName>
        <ecNumber evidence="5">2.1.1.80</ecNumber>
    </recommendedName>
</protein>
<dbReference type="GO" id="GO:0032259">
    <property type="term" value="P:methylation"/>
    <property type="evidence" value="ECO:0007669"/>
    <property type="project" value="UniProtKB-KW"/>
</dbReference>
<name>A0A7C9UTH2_9PROT</name>
<feature type="binding site" evidence="6">
    <location>
        <begin position="263"/>
        <end position="264"/>
    </location>
    <ligand>
        <name>S-adenosyl-L-methionine</name>
        <dbReference type="ChEBI" id="CHEBI:59789"/>
    </ligand>
</feature>
<feature type="domain" description="CheR-type methyltransferase" evidence="7">
    <location>
        <begin position="42"/>
        <end position="318"/>
    </location>
</feature>
<dbReference type="PRINTS" id="PR00996">
    <property type="entry name" value="CHERMTFRASE"/>
</dbReference>
<reference evidence="8 9" key="1">
    <citation type="submission" date="2020-02" db="EMBL/GenBank/DDBJ databases">
        <authorList>
            <person name="Dziuba M."/>
            <person name="Kuznetsov B."/>
            <person name="Mardanov A."/>
            <person name="Ravin N."/>
            <person name="Grouzdev D."/>
        </authorList>
    </citation>
    <scope>NUCLEOTIDE SEQUENCE [LARGE SCALE GENOMIC DNA]</scope>
    <source>
        <strain evidence="8 9">SpK</strain>
    </source>
</reference>
<dbReference type="PIRSF" id="PIRSF000410">
    <property type="entry name" value="CheR"/>
    <property type="match status" value="1"/>
</dbReference>
<evidence type="ECO:0000259" key="7">
    <source>
        <dbReference type="PROSITE" id="PS50123"/>
    </source>
</evidence>
<dbReference type="EMBL" id="JAAIYP010000035">
    <property type="protein sequence ID" value="NFV80087.1"/>
    <property type="molecule type" value="Genomic_DNA"/>
</dbReference>
<comment type="function">
    <text evidence="5">Methylation of the membrane-bound methyl-accepting chemotaxis proteins (MCP) to form gamma-glutamyl methyl ester residues in MCP.</text>
</comment>
<proteinExistence type="predicted"/>
<dbReference type="InterPro" id="IPR000780">
    <property type="entry name" value="CheR_MeTrfase"/>
</dbReference>
<evidence type="ECO:0000256" key="2">
    <source>
        <dbReference type="ARBA" id="ARBA00022603"/>
    </source>
</evidence>
<dbReference type="EC" id="2.1.1.80" evidence="5"/>
<dbReference type="InterPro" id="IPR029063">
    <property type="entry name" value="SAM-dependent_MTases_sf"/>
</dbReference>
<feature type="binding site" evidence="6">
    <location>
        <position position="121"/>
    </location>
    <ligand>
        <name>S-adenosyl-L-methionine</name>
        <dbReference type="ChEBI" id="CHEBI:59789"/>
    </ligand>
</feature>
<dbReference type="Pfam" id="PF01739">
    <property type="entry name" value="CheR"/>
    <property type="match status" value="1"/>
</dbReference>
<organism evidence="8 9">
    <name type="scientific">Magnetospirillum aberrantis SpK</name>
    <dbReference type="NCBI Taxonomy" id="908842"/>
    <lineage>
        <taxon>Bacteria</taxon>
        <taxon>Pseudomonadati</taxon>
        <taxon>Pseudomonadota</taxon>
        <taxon>Alphaproteobacteria</taxon>
        <taxon>Rhodospirillales</taxon>
        <taxon>Rhodospirillaceae</taxon>
        <taxon>Magnetospirillum</taxon>
    </lineage>
</organism>
<evidence type="ECO:0000313" key="9">
    <source>
        <dbReference type="Proteomes" id="UP000480684"/>
    </source>
</evidence>
<feature type="binding site" evidence="6">
    <location>
        <position position="189"/>
    </location>
    <ligand>
        <name>S-adenosyl-L-methionine</name>
        <dbReference type="ChEBI" id="CHEBI:59789"/>
    </ligand>
</feature>
<evidence type="ECO:0000256" key="5">
    <source>
        <dbReference type="PIRNR" id="PIRNR000410"/>
    </source>
</evidence>
<dbReference type="Proteomes" id="UP000480684">
    <property type="component" value="Unassembled WGS sequence"/>
</dbReference>
<keyword evidence="9" id="KW-1185">Reference proteome</keyword>
<dbReference type="PROSITE" id="PS50123">
    <property type="entry name" value="CHER"/>
    <property type="match status" value="1"/>
</dbReference>
<dbReference type="PANTHER" id="PTHR24422:SF19">
    <property type="entry name" value="CHEMOTAXIS PROTEIN METHYLTRANSFERASE"/>
    <property type="match status" value="1"/>
</dbReference>
<sequence>MVGPCRHRRRGPLLRGAQLLGGAPLLGGECVQQRADAVAENGHRREFELGDDEFRFLAGFMSRETGIVLSDHKRQMVCGRLVKRLRALHLRSFAEYVELLQGPGANAEIENLVNAITTNITNFFREPHHFHFLHDHILASRVAERPRRPRVRIWSAGCSSGEEPYSIAMTMADVLKPNDGWDALILATDIDTNVLRRAEAGLYPAEALKHIPESYRKRFVRRVPGDHDKIQMAEELRTLIRFRRLNLHDDWPMKGLFDVIFCRNVAIYFDKPTQRKLFNRYADYLNIGGMLYLGHAESLIGVTDRFEVADKTVYRRIK</sequence>
<dbReference type="Gene3D" id="3.40.50.150">
    <property type="entry name" value="Vaccinia Virus protein VP39"/>
    <property type="match status" value="1"/>
</dbReference>
<dbReference type="SMART" id="SM00138">
    <property type="entry name" value="MeTrc"/>
    <property type="match status" value="1"/>
</dbReference>
<evidence type="ECO:0000256" key="1">
    <source>
        <dbReference type="ARBA" id="ARBA00001541"/>
    </source>
</evidence>
<dbReference type="AlphaFoldDB" id="A0A7C9UTH2"/>
<feature type="binding site" evidence="6">
    <location>
        <begin position="246"/>
        <end position="247"/>
    </location>
    <ligand>
        <name>S-adenosyl-L-methionine</name>
        <dbReference type="ChEBI" id="CHEBI:59789"/>
    </ligand>
</feature>
<comment type="catalytic activity">
    <reaction evidence="1 5">
        <text>L-glutamyl-[protein] + S-adenosyl-L-methionine = [protein]-L-glutamate 5-O-methyl ester + S-adenosyl-L-homocysteine</text>
        <dbReference type="Rhea" id="RHEA:24452"/>
        <dbReference type="Rhea" id="RHEA-COMP:10208"/>
        <dbReference type="Rhea" id="RHEA-COMP:10311"/>
        <dbReference type="ChEBI" id="CHEBI:29973"/>
        <dbReference type="ChEBI" id="CHEBI:57856"/>
        <dbReference type="ChEBI" id="CHEBI:59789"/>
        <dbReference type="ChEBI" id="CHEBI:82795"/>
        <dbReference type="EC" id="2.1.1.80"/>
    </reaction>
</comment>
<feature type="binding site" evidence="6">
    <location>
        <position position="119"/>
    </location>
    <ligand>
        <name>S-adenosyl-L-methionine</name>
        <dbReference type="ChEBI" id="CHEBI:59789"/>
    </ligand>
</feature>
<comment type="caution">
    <text evidence="8">The sequence shown here is derived from an EMBL/GenBank/DDBJ whole genome shotgun (WGS) entry which is preliminary data.</text>
</comment>
<gene>
    <name evidence="8" type="ORF">G4223_08190</name>
</gene>
<feature type="binding site" evidence="6">
    <location>
        <position position="163"/>
    </location>
    <ligand>
        <name>S-adenosyl-L-methionine</name>
        <dbReference type="ChEBI" id="CHEBI:59789"/>
    </ligand>
</feature>
<evidence type="ECO:0000256" key="3">
    <source>
        <dbReference type="ARBA" id="ARBA00022679"/>
    </source>
</evidence>
<keyword evidence="4 5" id="KW-0949">S-adenosyl-L-methionine</keyword>
<dbReference type="InterPro" id="IPR036804">
    <property type="entry name" value="CheR_N_sf"/>
</dbReference>
<dbReference type="PANTHER" id="PTHR24422">
    <property type="entry name" value="CHEMOTAXIS PROTEIN METHYLTRANSFERASE"/>
    <property type="match status" value="1"/>
</dbReference>
<keyword evidence="3 5" id="KW-0808">Transferase</keyword>
<dbReference type="SUPFAM" id="SSF47757">
    <property type="entry name" value="Chemotaxis receptor methyltransferase CheR, N-terminal domain"/>
    <property type="match status" value="1"/>
</dbReference>
<dbReference type="InterPro" id="IPR022642">
    <property type="entry name" value="CheR_C"/>
</dbReference>
<dbReference type="InterPro" id="IPR022641">
    <property type="entry name" value="CheR_N"/>
</dbReference>
<dbReference type="InterPro" id="IPR026024">
    <property type="entry name" value="Chemotaxis_MeTrfase_CheR"/>
</dbReference>
<dbReference type="Gene3D" id="1.10.155.10">
    <property type="entry name" value="Chemotaxis receptor methyltransferase CheR, N-terminal domain"/>
    <property type="match status" value="1"/>
</dbReference>
<evidence type="ECO:0000313" key="8">
    <source>
        <dbReference type="EMBL" id="NFV80087.1"/>
    </source>
</evidence>
<dbReference type="SUPFAM" id="SSF53335">
    <property type="entry name" value="S-adenosyl-L-methionine-dependent methyltransferases"/>
    <property type="match status" value="1"/>
</dbReference>
<dbReference type="GO" id="GO:0008983">
    <property type="term" value="F:protein-glutamate O-methyltransferase activity"/>
    <property type="evidence" value="ECO:0007669"/>
    <property type="project" value="UniProtKB-EC"/>
</dbReference>
<keyword evidence="2 5" id="KW-0489">Methyltransferase</keyword>